<dbReference type="Pfam" id="PF14541">
    <property type="entry name" value="TAXi_C"/>
    <property type="match status" value="1"/>
</dbReference>
<dbReference type="GO" id="GO:0004190">
    <property type="term" value="F:aspartic-type endopeptidase activity"/>
    <property type="evidence" value="ECO:0007669"/>
    <property type="project" value="InterPro"/>
</dbReference>
<evidence type="ECO:0000256" key="1">
    <source>
        <dbReference type="ARBA" id="ARBA00007447"/>
    </source>
</evidence>
<dbReference type="InterPro" id="IPR001461">
    <property type="entry name" value="Aspartic_peptidase_A1"/>
</dbReference>
<dbReference type="PANTHER" id="PTHR47965:SF22">
    <property type="entry name" value="EUKARYOTIC ASPARTYL PROTEASE FAMILY PROTEIN"/>
    <property type="match status" value="1"/>
</dbReference>
<dbReference type="Gramene" id="RZC47057">
    <property type="protein sequence ID" value="RZC47057"/>
    <property type="gene ID" value="C5167_039999"/>
</dbReference>
<evidence type="ECO:0000256" key="3">
    <source>
        <dbReference type="SAM" id="SignalP"/>
    </source>
</evidence>
<evidence type="ECO:0000256" key="2">
    <source>
        <dbReference type="PIRSR" id="PIRSR601461-1"/>
    </source>
</evidence>
<evidence type="ECO:0000313" key="5">
    <source>
        <dbReference type="EMBL" id="RZC47057.1"/>
    </source>
</evidence>
<dbReference type="InterPro" id="IPR032799">
    <property type="entry name" value="TAXi_C"/>
</dbReference>
<feature type="signal peptide" evidence="3">
    <location>
        <begin position="1"/>
        <end position="25"/>
    </location>
</feature>
<dbReference type="PROSITE" id="PS51767">
    <property type="entry name" value="PEPTIDASE_A1"/>
    <property type="match status" value="1"/>
</dbReference>
<protein>
    <recommendedName>
        <fullName evidence="4">Peptidase A1 domain-containing protein</fullName>
    </recommendedName>
</protein>
<accession>A0A4Y7IDP0</accession>
<evidence type="ECO:0000259" key="4">
    <source>
        <dbReference type="PROSITE" id="PS51767"/>
    </source>
</evidence>
<keyword evidence="3" id="KW-0732">Signal</keyword>
<feature type="active site" evidence="2">
    <location>
        <position position="279"/>
    </location>
</feature>
<dbReference type="PANTHER" id="PTHR47965">
    <property type="entry name" value="ASPARTYL PROTEASE-RELATED"/>
    <property type="match status" value="1"/>
</dbReference>
<comment type="similarity">
    <text evidence="1">Belongs to the peptidase A1 family.</text>
</comment>
<feature type="domain" description="Peptidase A1" evidence="4">
    <location>
        <begin position="43"/>
        <end position="402"/>
    </location>
</feature>
<dbReference type="InterPro" id="IPR032861">
    <property type="entry name" value="TAXi_N"/>
</dbReference>
<organism evidence="5 6">
    <name type="scientific">Papaver somniferum</name>
    <name type="common">Opium poppy</name>
    <dbReference type="NCBI Taxonomy" id="3469"/>
    <lineage>
        <taxon>Eukaryota</taxon>
        <taxon>Viridiplantae</taxon>
        <taxon>Streptophyta</taxon>
        <taxon>Embryophyta</taxon>
        <taxon>Tracheophyta</taxon>
        <taxon>Spermatophyta</taxon>
        <taxon>Magnoliopsida</taxon>
        <taxon>Ranunculales</taxon>
        <taxon>Papaveraceae</taxon>
        <taxon>Papaveroideae</taxon>
        <taxon>Papaver</taxon>
    </lineage>
</organism>
<gene>
    <name evidence="5" type="ORF">C5167_039999</name>
</gene>
<dbReference type="InterPro" id="IPR033121">
    <property type="entry name" value="PEPTIDASE_A1"/>
</dbReference>
<keyword evidence="6" id="KW-1185">Reference proteome</keyword>
<feature type="chain" id="PRO_5021209916" description="Peptidase A1 domain-containing protein" evidence="3">
    <location>
        <begin position="26"/>
        <end position="410"/>
    </location>
</feature>
<sequence length="410" mass="44816">MASSSSLVQFLFLLFFVSHLPSSFSRPANIMFDLGRDSSTLQYWIKITQGTPQTAMKLVLDLGGKLPWLRCHKGYNSSSIRPVKCTTTLCSLASKPVNSTCLPKKTCSIYTSNPVTKSVGKGELMSDRVAVKSNPDDSEGIPVVSPRRFAFGCTTTSNFLSGLFKGAKGVAGLGRSSALSVVTQFAVGFRLPRIFALELSGGFSNNVYFGGGPYIHPDFSSESNTNRILEYTPLLVNPKSTDEYFVDLKSIQIHGKTVPIDKKLISINKETGVGGTKIDIQTPYTTLETSIYKAVIKVYNEWAKSENITMVAAVAPFTSCYMSSTLPSWLYSGFRISPPSLSFVFPKNQLNVAWWDLFKVNDAVHCVAFVDGGSNPLTSIVIGAAQIGFLEFDISRSRLGFMQPNYMSGF</sequence>
<dbReference type="Proteomes" id="UP000316621">
    <property type="component" value="Chromosome 1"/>
</dbReference>
<dbReference type="Gene3D" id="2.40.70.10">
    <property type="entry name" value="Acid Proteases"/>
    <property type="match status" value="2"/>
</dbReference>
<proteinExistence type="inferred from homology"/>
<dbReference type="EMBL" id="CM010715">
    <property type="protein sequence ID" value="RZC47057.1"/>
    <property type="molecule type" value="Genomic_DNA"/>
</dbReference>
<evidence type="ECO:0000313" key="6">
    <source>
        <dbReference type="Proteomes" id="UP000316621"/>
    </source>
</evidence>
<name>A0A4Y7IDP0_PAPSO</name>
<dbReference type="InterPro" id="IPR021109">
    <property type="entry name" value="Peptidase_aspartic_dom_sf"/>
</dbReference>
<dbReference type="Pfam" id="PF14543">
    <property type="entry name" value="TAXi_N"/>
    <property type="match status" value="1"/>
</dbReference>
<dbReference type="OrthoDB" id="1162128at2759"/>
<dbReference type="AlphaFoldDB" id="A0A4Y7IDP0"/>
<dbReference type="GO" id="GO:0006508">
    <property type="term" value="P:proteolysis"/>
    <property type="evidence" value="ECO:0007669"/>
    <property type="project" value="InterPro"/>
</dbReference>
<reference evidence="5 6" key="1">
    <citation type="journal article" date="2018" name="Science">
        <title>The opium poppy genome and morphinan production.</title>
        <authorList>
            <person name="Guo L."/>
            <person name="Winzer T."/>
            <person name="Yang X."/>
            <person name="Li Y."/>
            <person name="Ning Z."/>
            <person name="He Z."/>
            <person name="Teodor R."/>
            <person name="Lu Y."/>
            <person name="Bowser T.A."/>
            <person name="Graham I.A."/>
            <person name="Ye K."/>
        </authorList>
    </citation>
    <scope>NUCLEOTIDE SEQUENCE [LARGE SCALE GENOMIC DNA]</scope>
    <source>
        <strain evidence="6">cv. HN1</strain>
        <tissue evidence="5">Leaves</tissue>
    </source>
</reference>
<feature type="active site" evidence="2">
    <location>
        <position position="61"/>
    </location>
</feature>
<dbReference type="SUPFAM" id="SSF50630">
    <property type="entry name" value="Acid proteases"/>
    <property type="match status" value="1"/>
</dbReference>